<sequence length="219" mass="24038">MAGHFRGAVGKLSKPKKSRTAKKAKSKRTVALVKRAPKLSSDALQRRIAELTGATSALSTSDVEPTEAVADLKRKKSKASRKSASRNTSTLKTPIGKAAIEIVGKTTEKVVPMAEVAPERSSAEAMGLKLLHRAVKNQSHNRLLPHQSAQDYEYRLRSVATAGVVCLFNSLSQSRRASLAVDAEERHLTADKVQEKKQVISKEAFLEALRQPKKVDRYW</sequence>
<feature type="compositionally biased region" description="Basic residues" evidence="1">
    <location>
        <begin position="13"/>
        <end position="28"/>
    </location>
</feature>
<comment type="caution">
    <text evidence="2">The sequence shown here is derived from an EMBL/GenBank/DDBJ whole genome shotgun (WGS) entry which is preliminary data.</text>
</comment>
<proteinExistence type="predicted"/>
<dbReference type="VEuPathDB" id="TriTrypDB:TcIL3000_0_18680"/>
<reference evidence="2 3" key="2">
    <citation type="journal article" date="2012" name="Proc. Natl. Acad. Sci. U.S.A.">
        <title>Antigenic diversity is generated by distinct evolutionary mechanisms in African trypanosome species.</title>
        <authorList>
            <person name="Jackson A.P."/>
            <person name="Berry A."/>
            <person name="Aslett M."/>
            <person name="Allison H.C."/>
            <person name="Burton P."/>
            <person name="Vavrova-Anderson J."/>
            <person name="Brown R."/>
            <person name="Browne H."/>
            <person name="Corton N."/>
            <person name="Hauser H."/>
            <person name="Gamble J."/>
            <person name="Gilderthorp R."/>
            <person name="Marcello L."/>
            <person name="McQuillan J."/>
            <person name="Otto T.D."/>
            <person name="Quail M.A."/>
            <person name="Sanders M.J."/>
            <person name="van Tonder A."/>
            <person name="Ginger M.L."/>
            <person name="Field M.C."/>
            <person name="Barry J.D."/>
            <person name="Hertz-Fowler C."/>
            <person name="Berriman M."/>
        </authorList>
    </citation>
    <scope>NUCLEOTIDE SEQUENCE [LARGE SCALE GENOMIC DNA]</scope>
    <source>
        <strain evidence="2 3">IL3000</strain>
    </source>
</reference>
<evidence type="ECO:0000313" key="2">
    <source>
        <dbReference type="EMBL" id="CCD16999.1"/>
    </source>
</evidence>
<dbReference type="GO" id="GO:0006364">
    <property type="term" value="P:rRNA processing"/>
    <property type="evidence" value="ECO:0007669"/>
    <property type="project" value="InterPro"/>
</dbReference>
<dbReference type="OMA" id="VKNQSHN"/>
<dbReference type="InterPro" id="IPR012459">
    <property type="entry name" value="Rrp15"/>
</dbReference>
<gene>
    <name evidence="2" type="ORF">TCIL3000_0_18680</name>
</gene>
<feature type="compositionally biased region" description="Basic residues" evidence="1">
    <location>
        <begin position="73"/>
        <end position="84"/>
    </location>
</feature>
<reference evidence="3" key="1">
    <citation type="submission" date="2011-07" db="EMBL/GenBank/DDBJ databases">
        <title>Divergent evolution of antigenic variation in African trypanosomes.</title>
        <authorList>
            <person name="Jackson A.P."/>
            <person name="Berry A."/>
            <person name="Allison H.C."/>
            <person name="Burton P."/>
            <person name="Anderson J."/>
            <person name="Aslett M."/>
            <person name="Brown R."/>
            <person name="Corton N."/>
            <person name="Harris D."/>
            <person name="Hauser H."/>
            <person name="Gamble J."/>
            <person name="Gilderthorp R."/>
            <person name="McQuillan J."/>
            <person name="Quail M.A."/>
            <person name="Sanders M."/>
            <person name="Van Tonder A."/>
            <person name="Ginger M.L."/>
            <person name="Donelson J.E."/>
            <person name="Field M.C."/>
            <person name="Barry J.D."/>
            <person name="Berriman M."/>
            <person name="Hertz-Fowler C."/>
        </authorList>
    </citation>
    <scope>NUCLEOTIDE SEQUENCE [LARGE SCALE GENOMIC DNA]</scope>
    <source>
        <strain evidence="3">IL3000</strain>
    </source>
</reference>
<feature type="region of interest" description="Disordered" evidence="1">
    <location>
        <begin position="1"/>
        <end position="34"/>
    </location>
</feature>
<evidence type="ECO:0000256" key="1">
    <source>
        <dbReference type="SAM" id="MobiDB-lite"/>
    </source>
</evidence>
<dbReference type="AlphaFoldDB" id="F9WI54"/>
<dbReference type="EMBL" id="CAEQ01002529">
    <property type="protein sequence ID" value="CCD16999.1"/>
    <property type="molecule type" value="Genomic_DNA"/>
</dbReference>
<feature type="compositionally biased region" description="Polar residues" evidence="1">
    <location>
        <begin position="54"/>
        <end position="63"/>
    </location>
</feature>
<dbReference type="Pfam" id="PF07890">
    <property type="entry name" value="Rrp15p"/>
    <property type="match status" value="1"/>
</dbReference>
<evidence type="ECO:0000313" key="3">
    <source>
        <dbReference type="Proteomes" id="UP000000702"/>
    </source>
</evidence>
<name>F9WI54_TRYCI</name>
<protein>
    <submittedName>
        <fullName evidence="2">WGS project CAEQ00000000 data, annotated contig 733</fullName>
    </submittedName>
</protein>
<accession>F9WI54</accession>
<feature type="region of interest" description="Disordered" evidence="1">
    <location>
        <begin position="54"/>
        <end position="90"/>
    </location>
</feature>
<dbReference type="Proteomes" id="UP000000702">
    <property type="component" value="Unassembled WGS sequence"/>
</dbReference>
<organism evidence="2 3">
    <name type="scientific">Trypanosoma congolense (strain IL3000)</name>
    <dbReference type="NCBI Taxonomy" id="1068625"/>
    <lineage>
        <taxon>Eukaryota</taxon>
        <taxon>Discoba</taxon>
        <taxon>Euglenozoa</taxon>
        <taxon>Kinetoplastea</taxon>
        <taxon>Metakinetoplastina</taxon>
        <taxon>Trypanosomatida</taxon>
        <taxon>Trypanosomatidae</taxon>
        <taxon>Trypanosoma</taxon>
        <taxon>Nannomonas</taxon>
    </lineage>
</organism>
<keyword evidence="3" id="KW-1185">Reference proteome</keyword>